<reference evidence="2 3" key="1">
    <citation type="submission" date="2018-07" db="EMBL/GenBank/DDBJ databases">
        <title>Leeuwenhoekiella genomics.</title>
        <authorList>
            <person name="Tahon G."/>
            <person name="Willems A."/>
        </authorList>
    </citation>
    <scope>NUCLEOTIDE SEQUENCE [LARGE SCALE GENOMIC DNA]</scope>
    <source>
        <strain evidence="2 3">LMG 22550</strain>
    </source>
</reference>
<comment type="caution">
    <text evidence="2">The sequence shown here is derived from an EMBL/GenBank/DDBJ whole genome shotgun (WGS) entry which is preliminary data.</text>
</comment>
<dbReference type="RefSeq" id="WP_128758460.1">
    <property type="nucleotide sequence ID" value="NZ_QOVM01000006.1"/>
</dbReference>
<dbReference type="EMBL" id="QOVM01000006">
    <property type="protein sequence ID" value="RXG21193.1"/>
    <property type="molecule type" value="Genomic_DNA"/>
</dbReference>
<evidence type="ECO:0000313" key="3">
    <source>
        <dbReference type="Proteomes" id="UP000289238"/>
    </source>
</evidence>
<gene>
    <name evidence="2" type="ORF">DSM00_2710</name>
</gene>
<evidence type="ECO:0000256" key="1">
    <source>
        <dbReference type="SAM" id="SignalP"/>
    </source>
</evidence>
<proteinExistence type="predicted"/>
<sequence length="262" mass="29732">MRNLALKTVLVFLLSFTTQAGVVVLNGLTHTSSGNSGDIIEGEIVLLNTTDQEQRLIFKLSDALYSCGSTRIFSDSLTHTQSSKSWFLGSLMDKVLIPKEKYVYKYALKIPKDYTVSGTFWSVLMIEVQKPIKKERLTQQIDLDTKVRYAIGLITHVNQKSEVNLDFKNVLLQEDEDHKNSLQVNLFNSSDYVEGVRLNLEVYNENGDQILKTKTKRLMVFPNMCIDYNLDISHLKTGSYQCLLTADARKEYVGTNISLSIK</sequence>
<keyword evidence="3" id="KW-1185">Reference proteome</keyword>
<dbReference type="Proteomes" id="UP000289238">
    <property type="component" value="Unassembled WGS sequence"/>
</dbReference>
<organism evidence="2 3">
    <name type="scientific">Leeuwenhoekiella aequorea</name>
    <dbReference type="NCBI Taxonomy" id="283736"/>
    <lineage>
        <taxon>Bacteria</taxon>
        <taxon>Pseudomonadati</taxon>
        <taxon>Bacteroidota</taxon>
        <taxon>Flavobacteriia</taxon>
        <taxon>Flavobacteriales</taxon>
        <taxon>Flavobacteriaceae</taxon>
        <taxon>Leeuwenhoekiella</taxon>
    </lineage>
</organism>
<dbReference type="AlphaFoldDB" id="A0A4Q0P3R3"/>
<feature type="chain" id="PRO_5020210507" evidence="1">
    <location>
        <begin position="21"/>
        <end position="262"/>
    </location>
</feature>
<feature type="signal peptide" evidence="1">
    <location>
        <begin position="1"/>
        <end position="20"/>
    </location>
</feature>
<protein>
    <submittedName>
        <fullName evidence="2">Uncharacterized protein</fullName>
    </submittedName>
</protein>
<accession>A0A4Q0P3R3</accession>
<evidence type="ECO:0000313" key="2">
    <source>
        <dbReference type="EMBL" id="RXG21193.1"/>
    </source>
</evidence>
<dbReference type="OrthoDB" id="1119204at2"/>
<keyword evidence="1" id="KW-0732">Signal</keyword>
<name>A0A4Q0P3R3_9FLAO</name>